<proteinExistence type="predicted"/>
<comment type="caution">
    <text evidence="3">The sequence shown here is derived from an EMBL/GenBank/DDBJ whole genome shotgun (WGS) entry which is preliminary data.</text>
</comment>
<sequence>MLDKRNLEQILSDQQEELEMRRGETLCHRPEEAQIDLDSTQAQVVIGVRRSGKSTLCFQALEKVGVKYAYVDFDDERLTNIQAEDLNDVLEVLYKIYGDFNYLFLDEIQNIEGWHLFVNRMLRRRMHVIVTGSNAKLLSSDLATYLSGRCKEIPLFPFSFYEYCLMKEVDTEGMTTKVQAFRRAAFDHYLKQGGFPELLVIGEHQNYVKNLVSNILQRDIEQRFKITYQATFEQLAHHLLNVAPVIVSPSELSATLGVKSEHTIKNYIGYMKQAYLLLGLQKYSAKSKMRITQEKVYPIDVALMDQRDNALVGENLGWRLETIVYLQLVRTYKPQGYDIYYLSDRSGECDFVVCKNNQVKQAIQVSYDISSPKTRKREIEGLLLAHRKTQCTDLLLLTDHEYNQVTEKGLDIKIRPVYDWVVEMGRENRENREKTIVI</sequence>
<evidence type="ECO:0000313" key="4">
    <source>
        <dbReference type="Proteomes" id="UP001205531"/>
    </source>
</evidence>
<dbReference type="GO" id="GO:0005524">
    <property type="term" value="F:ATP binding"/>
    <property type="evidence" value="ECO:0007669"/>
    <property type="project" value="UniProtKB-KW"/>
</dbReference>
<reference evidence="3" key="1">
    <citation type="submission" date="2022-07" db="EMBL/GenBank/DDBJ databases">
        <title>Prevotella copri.</title>
        <authorList>
            <person name="Yang C."/>
        </authorList>
    </citation>
    <scope>NUCLEOTIDE SEQUENCE</scope>
    <source>
        <strain evidence="3">HF2107</strain>
    </source>
</reference>
<dbReference type="Gene3D" id="3.40.50.300">
    <property type="entry name" value="P-loop containing nucleotide triphosphate hydrolases"/>
    <property type="match status" value="1"/>
</dbReference>
<accession>A0AAW5IP08</accession>
<dbReference type="Pfam" id="PF13173">
    <property type="entry name" value="AAA_14"/>
    <property type="match status" value="1"/>
</dbReference>
<protein>
    <submittedName>
        <fullName evidence="3">ATP-binding protein</fullName>
    </submittedName>
</protein>
<dbReference type="SUPFAM" id="SSF52540">
    <property type="entry name" value="P-loop containing nucleoside triphosphate hydrolases"/>
    <property type="match status" value="1"/>
</dbReference>
<keyword evidence="3" id="KW-0067">ATP-binding</keyword>
<evidence type="ECO:0000313" key="3">
    <source>
        <dbReference type="EMBL" id="MCP9565210.1"/>
    </source>
</evidence>
<dbReference type="Proteomes" id="UP001205531">
    <property type="component" value="Unassembled WGS sequence"/>
</dbReference>
<organism evidence="3 4">
    <name type="scientific">Segatella copri</name>
    <dbReference type="NCBI Taxonomy" id="165179"/>
    <lineage>
        <taxon>Bacteria</taxon>
        <taxon>Pseudomonadati</taxon>
        <taxon>Bacteroidota</taxon>
        <taxon>Bacteroidia</taxon>
        <taxon>Bacteroidales</taxon>
        <taxon>Prevotellaceae</taxon>
        <taxon>Segatella</taxon>
    </lineage>
</organism>
<dbReference type="EMBL" id="JANDWZ010000028">
    <property type="protein sequence ID" value="MCP9565210.1"/>
    <property type="molecule type" value="Genomic_DNA"/>
</dbReference>
<dbReference type="Pfam" id="PF13635">
    <property type="entry name" value="DUF4143"/>
    <property type="match status" value="1"/>
</dbReference>
<gene>
    <name evidence="3" type="ORF">NNC64_11720</name>
</gene>
<keyword evidence="3" id="KW-0547">Nucleotide-binding</keyword>
<dbReference type="PANTHER" id="PTHR33295:SF19">
    <property type="entry name" value="ARCHAEAL ATPASE"/>
    <property type="match status" value="1"/>
</dbReference>
<dbReference type="InterPro" id="IPR041682">
    <property type="entry name" value="AAA_14"/>
</dbReference>
<dbReference type="AlphaFoldDB" id="A0AAW5IP08"/>
<dbReference type="InterPro" id="IPR025420">
    <property type="entry name" value="DUF4143"/>
</dbReference>
<dbReference type="RefSeq" id="WP_254953208.1">
    <property type="nucleotide sequence ID" value="NZ_JANDWY010000024.1"/>
</dbReference>
<dbReference type="PANTHER" id="PTHR33295">
    <property type="entry name" value="ATPASE"/>
    <property type="match status" value="1"/>
</dbReference>
<feature type="domain" description="DUF4143" evidence="2">
    <location>
        <begin position="217"/>
        <end position="367"/>
    </location>
</feature>
<evidence type="ECO:0000259" key="1">
    <source>
        <dbReference type="Pfam" id="PF13173"/>
    </source>
</evidence>
<name>A0AAW5IP08_9BACT</name>
<evidence type="ECO:0000259" key="2">
    <source>
        <dbReference type="Pfam" id="PF13635"/>
    </source>
</evidence>
<feature type="domain" description="AAA" evidence="1">
    <location>
        <begin position="41"/>
        <end position="164"/>
    </location>
</feature>
<dbReference type="InterPro" id="IPR027417">
    <property type="entry name" value="P-loop_NTPase"/>
</dbReference>